<feature type="compositionally biased region" description="Polar residues" evidence="1">
    <location>
        <begin position="543"/>
        <end position="557"/>
    </location>
</feature>
<protein>
    <submittedName>
        <fullName evidence="3">Uncharacterized protein</fullName>
    </submittedName>
</protein>
<feature type="region of interest" description="Disordered" evidence="1">
    <location>
        <begin position="623"/>
        <end position="943"/>
    </location>
</feature>
<dbReference type="RefSeq" id="XP_003030020.1">
    <property type="nucleotide sequence ID" value="XM_003029974.1"/>
</dbReference>
<dbReference type="AlphaFoldDB" id="D8Q8T4"/>
<feature type="compositionally biased region" description="Polar residues" evidence="1">
    <location>
        <begin position="847"/>
        <end position="866"/>
    </location>
</feature>
<dbReference type="OMA" id="ELRIDWN"/>
<keyword evidence="2" id="KW-1133">Transmembrane helix</keyword>
<dbReference type="OrthoDB" id="2576334at2759"/>
<dbReference type="VEuPathDB" id="FungiDB:SCHCODRAFT_02632581"/>
<feature type="compositionally biased region" description="Low complexity" evidence="1">
    <location>
        <begin position="414"/>
        <end position="443"/>
    </location>
</feature>
<feature type="region of interest" description="Disordered" evidence="1">
    <location>
        <begin position="334"/>
        <end position="354"/>
    </location>
</feature>
<dbReference type="HOGENOM" id="CLU_290354_0_0_1"/>
<dbReference type="STRING" id="578458.D8Q8T4"/>
<keyword evidence="2" id="KW-0812">Transmembrane</keyword>
<feature type="compositionally biased region" description="Basic and acidic residues" evidence="1">
    <location>
        <begin position="815"/>
        <end position="834"/>
    </location>
</feature>
<accession>D8Q8T4</accession>
<feature type="compositionally biased region" description="Basic and acidic residues" evidence="1">
    <location>
        <begin position="335"/>
        <end position="351"/>
    </location>
</feature>
<organism evidence="4">
    <name type="scientific">Schizophyllum commune (strain H4-8 / FGSC 9210)</name>
    <name type="common">Split gill fungus</name>
    <dbReference type="NCBI Taxonomy" id="578458"/>
    <lineage>
        <taxon>Eukaryota</taxon>
        <taxon>Fungi</taxon>
        <taxon>Dikarya</taxon>
        <taxon>Basidiomycota</taxon>
        <taxon>Agaricomycotina</taxon>
        <taxon>Agaricomycetes</taxon>
        <taxon>Agaricomycetidae</taxon>
        <taxon>Agaricales</taxon>
        <taxon>Schizophyllaceae</taxon>
        <taxon>Schizophyllum</taxon>
    </lineage>
</organism>
<dbReference type="Proteomes" id="UP000007431">
    <property type="component" value="Unassembled WGS sequence"/>
</dbReference>
<feature type="transmembrane region" description="Helical" evidence="2">
    <location>
        <begin position="302"/>
        <end position="325"/>
    </location>
</feature>
<evidence type="ECO:0000313" key="4">
    <source>
        <dbReference type="Proteomes" id="UP000007431"/>
    </source>
</evidence>
<gene>
    <name evidence="3" type="ORF">SCHCODRAFT_257632</name>
</gene>
<feature type="compositionally biased region" description="Low complexity" evidence="1">
    <location>
        <begin position="740"/>
        <end position="756"/>
    </location>
</feature>
<evidence type="ECO:0000313" key="3">
    <source>
        <dbReference type="EMBL" id="EFI95117.1"/>
    </source>
</evidence>
<dbReference type="Gene3D" id="2.60.120.260">
    <property type="entry name" value="Galactose-binding domain-like"/>
    <property type="match status" value="2"/>
</dbReference>
<dbReference type="KEGG" id="scm:SCHCO_02632581"/>
<sequence>MANVVYFNVDDTSPQIGYSPFADTLSLPDLTGGWNPYYDDSGFADGLGETGSGNSAHITAHDGATISVRWRGTGIQLVGNATQASYSIALDGERVSASSRKSEFANDALVTLDNLQDTDHTLTFTTNIQSSGTNSSFIVFRRCFVTSPSSTSSGSSLANMTVADGDISFSGGWADTDATDNAPATHQSTGAGDAAQAEFNGTAVFIRGQTSPKASRYNVTLDGNMTTQLSARSSFTNHDALLFYATGLDPNVTHTIDIVNDQDGAVLALNREGFSVMTVMPPTASSPPMGYAGSKSWSKGAIAAFALGGILGFLILTGLLFYLLVYRPRRKRRSEAKERHHTFEPPEKPLDPEPILDIRPQDILPIAPISPVYEFARRESVRTNKTAKTGFERWKDEVENKVARSLGSLVFRHSSRSSSHSGSLVSSIMSDSSSCRNKSNSPSIIIELPRRGSAQQSPQGPATMLQAPRMQPSTSDITSLDYASTLAHPQSVQRGPSVSSHGQAASAPLGQPIMRAQDRARTVPTSVPVSPADDRLSPLRTYPTRTTDSGRPRTPSSAGHDRGVFLLDDGMSIFGRGGDVRQLSPRTSVADDGRPSRRGLSILIPGLPFRFFRRQSAGTRASDDVLEISPFPRGSRSEEGPPLSNSSPHPRRASRVSGLSVHFEESGGGVDSVRSPLEPVASSSDASPQDAGLRLTPPGIVLQIDGASTASPALSQRTASNRSDGRSEIPADEGGKPGASESLGSKAGTSSSGGSSAFPYPVSIPPSTHHPAGAISDAHREAMREADAPPSDSPTDTLPVSISDVHFRSPATDSSSRHSEELASSWRHSEEFARPAHPPLPRAVSSGPPQTYMFQRLQGHSSTGASLLTPLGPRTPGQPHDRRTGGLRSMLGRSSTTPEPSDAERNDAARHQRTGSTPLGPRIFGSPHRRSTSVPFPLSRGQR</sequence>
<keyword evidence="4" id="KW-1185">Reference proteome</keyword>
<reference evidence="3 4" key="1">
    <citation type="journal article" date="2010" name="Nat. Biotechnol.">
        <title>Genome sequence of the model mushroom Schizophyllum commune.</title>
        <authorList>
            <person name="Ohm R.A."/>
            <person name="de Jong J.F."/>
            <person name="Lugones L.G."/>
            <person name="Aerts A."/>
            <person name="Kothe E."/>
            <person name="Stajich J.E."/>
            <person name="de Vries R.P."/>
            <person name="Record E."/>
            <person name="Levasseur A."/>
            <person name="Baker S.E."/>
            <person name="Bartholomew K.A."/>
            <person name="Coutinho P.M."/>
            <person name="Erdmann S."/>
            <person name="Fowler T.J."/>
            <person name="Gathman A.C."/>
            <person name="Lombard V."/>
            <person name="Henrissat B."/>
            <person name="Knabe N."/>
            <person name="Kuees U."/>
            <person name="Lilly W.W."/>
            <person name="Lindquist E."/>
            <person name="Lucas S."/>
            <person name="Magnuson J.K."/>
            <person name="Piumi F."/>
            <person name="Raudaskoski M."/>
            <person name="Salamov A."/>
            <person name="Schmutz J."/>
            <person name="Schwarze F.W.M.R."/>
            <person name="vanKuyk P.A."/>
            <person name="Horton J.S."/>
            <person name="Grigoriev I.V."/>
            <person name="Woesten H.A.B."/>
        </authorList>
    </citation>
    <scope>NUCLEOTIDE SEQUENCE [LARGE SCALE GENOMIC DNA]</scope>
    <source>
        <strain evidence="4">H4-8 / FGSC 9210</strain>
    </source>
</reference>
<evidence type="ECO:0000256" key="1">
    <source>
        <dbReference type="SAM" id="MobiDB-lite"/>
    </source>
</evidence>
<proteinExistence type="predicted"/>
<feature type="region of interest" description="Disordered" evidence="1">
    <location>
        <begin position="414"/>
        <end position="476"/>
    </location>
</feature>
<dbReference type="InParanoid" id="D8Q8T4"/>
<dbReference type="GeneID" id="9587926"/>
<feature type="compositionally biased region" description="Basic and acidic residues" evidence="1">
    <location>
        <begin position="777"/>
        <end position="787"/>
    </location>
</feature>
<dbReference type="eggNOG" id="ENOG502SPX7">
    <property type="taxonomic scope" value="Eukaryota"/>
</dbReference>
<keyword evidence="2" id="KW-0472">Membrane</keyword>
<name>D8Q8T4_SCHCM</name>
<dbReference type="EMBL" id="GL377308">
    <property type="protein sequence ID" value="EFI95117.1"/>
    <property type="molecule type" value="Genomic_DNA"/>
</dbReference>
<feature type="compositionally biased region" description="Basic and acidic residues" evidence="1">
    <location>
        <begin position="723"/>
        <end position="735"/>
    </location>
</feature>
<evidence type="ECO:0000256" key="2">
    <source>
        <dbReference type="SAM" id="Phobius"/>
    </source>
</evidence>
<feature type="region of interest" description="Disordered" evidence="1">
    <location>
        <begin position="519"/>
        <end position="562"/>
    </location>
</feature>
<feature type="compositionally biased region" description="Polar residues" evidence="1">
    <location>
        <begin position="706"/>
        <end position="722"/>
    </location>
</feature>